<dbReference type="Gene3D" id="3.30.450.20">
    <property type="entry name" value="PAS domain"/>
    <property type="match status" value="2"/>
</dbReference>
<dbReference type="EC" id="2.7.7.65" evidence="2"/>
<evidence type="ECO:0000256" key="1">
    <source>
        <dbReference type="ARBA" id="ARBA00001946"/>
    </source>
</evidence>
<evidence type="ECO:0000256" key="2">
    <source>
        <dbReference type="ARBA" id="ARBA00012528"/>
    </source>
</evidence>
<feature type="compositionally biased region" description="Polar residues" evidence="4">
    <location>
        <begin position="1"/>
        <end position="14"/>
    </location>
</feature>
<dbReference type="EMBL" id="SMDC01000009">
    <property type="protein sequence ID" value="TCW34669.1"/>
    <property type="molecule type" value="Genomic_DNA"/>
</dbReference>
<evidence type="ECO:0000256" key="3">
    <source>
        <dbReference type="ARBA" id="ARBA00034247"/>
    </source>
</evidence>
<dbReference type="CDD" id="cd18773">
    <property type="entry name" value="PDC1_HK_sensor"/>
    <property type="match status" value="1"/>
</dbReference>
<sequence>MRTFAQHSPRTSESATDRADGDGERAPLSARWLFLLTYALLAGVLVVLLVLVWQWQVDSLSRELDATAIASVEEQERLLENKLDYVVSDVLTLSRQNELQRYLEGGDEALLDRIAREYAARLRYSGLYQQIRLLDARGRERVRVELDAEGTPRIIIAGRGAETWFDTAALALNANEIYVSALDLDVAEGRIARPFVPILRLATPVIDAAGRNRGLVVIHYLAGRLLERLEDVGRGNPTQPMLVNCEGYWLLAPEAEMRWGFMLPERARQRMQVRFPRVWQEMARVDRGEVRTAAGFFAFHRVEPLRVDYPVHSAPCGGGATMSEAVLPLQWYTLAFVPRALYERAAMTPTVVIGLLGLLLLGVLAAAVQAMVALYDNRRAQLLQLERMARTDALTGMANRIAFEERATLEIERAARHRRCFALCVIDLDGFKAINDTQGHLAGDAVLRFVAEVLVGQLRTTSGDLAGRIGGDEFGLLLSELPDPETARAILEDIRRRIAAGDWEGQRVSASIGVALYPHDAGHLTELFQLADAAMYRAKSAGKDRVMFAGAPPRAGQPETQART</sequence>
<evidence type="ECO:0000313" key="8">
    <source>
        <dbReference type="Proteomes" id="UP000295247"/>
    </source>
</evidence>
<reference evidence="7 8" key="1">
    <citation type="submission" date="2019-03" db="EMBL/GenBank/DDBJ databases">
        <title>Genomic Encyclopedia of Type Strains, Phase IV (KMG-IV): sequencing the most valuable type-strain genomes for metagenomic binning, comparative biology and taxonomic classification.</title>
        <authorList>
            <person name="Goeker M."/>
        </authorList>
    </citation>
    <scope>NUCLEOTIDE SEQUENCE [LARGE SCALE GENOMIC DNA]</scope>
    <source>
        <strain evidence="7 8">DSM 203</strain>
    </source>
</reference>
<evidence type="ECO:0000259" key="6">
    <source>
        <dbReference type="PROSITE" id="PS50887"/>
    </source>
</evidence>
<dbReference type="InterPro" id="IPR000160">
    <property type="entry name" value="GGDEF_dom"/>
</dbReference>
<evidence type="ECO:0000256" key="5">
    <source>
        <dbReference type="SAM" id="Phobius"/>
    </source>
</evidence>
<dbReference type="PROSITE" id="PS50887">
    <property type="entry name" value="GGDEF"/>
    <property type="match status" value="1"/>
</dbReference>
<dbReference type="AlphaFoldDB" id="A0A4R4A845"/>
<name>A0A4R4A845_MARGR</name>
<dbReference type="Pfam" id="PF21623">
    <property type="entry name" value="HK_sensor_dom_bact"/>
    <property type="match status" value="1"/>
</dbReference>
<dbReference type="SUPFAM" id="SSF55073">
    <property type="entry name" value="Nucleotide cyclase"/>
    <property type="match status" value="1"/>
</dbReference>
<dbReference type="Proteomes" id="UP000295247">
    <property type="component" value="Unassembled WGS sequence"/>
</dbReference>
<comment type="caution">
    <text evidence="7">The sequence shown here is derived from an EMBL/GenBank/DDBJ whole genome shotgun (WGS) entry which is preliminary data.</text>
</comment>
<dbReference type="InterPro" id="IPR050469">
    <property type="entry name" value="Diguanylate_Cyclase"/>
</dbReference>
<feature type="transmembrane region" description="Helical" evidence="5">
    <location>
        <begin position="351"/>
        <end position="375"/>
    </location>
</feature>
<dbReference type="CDD" id="cd01949">
    <property type="entry name" value="GGDEF"/>
    <property type="match status" value="1"/>
</dbReference>
<dbReference type="InterPro" id="IPR048760">
    <property type="entry name" value="VP0354-like_sensor_dom"/>
</dbReference>
<dbReference type="InterPro" id="IPR043128">
    <property type="entry name" value="Rev_trsase/Diguanyl_cyclase"/>
</dbReference>
<organism evidence="7 8">
    <name type="scientific">Marichromatium gracile</name>
    <name type="common">Chromatium gracile</name>
    <dbReference type="NCBI Taxonomy" id="1048"/>
    <lineage>
        <taxon>Bacteria</taxon>
        <taxon>Pseudomonadati</taxon>
        <taxon>Pseudomonadota</taxon>
        <taxon>Gammaproteobacteria</taxon>
        <taxon>Chromatiales</taxon>
        <taxon>Chromatiaceae</taxon>
        <taxon>Marichromatium</taxon>
    </lineage>
</organism>
<dbReference type="InterPro" id="IPR029787">
    <property type="entry name" value="Nucleotide_cyclase"/>
</dbReference>
<protein>
    <recommendedName>
        <fullName evidence="2">diguanylate cyclase</fullName>
        <ecNumber evidence="2">2.7.7.65</ecNumber>
    </recommendedName>
</protein>
<gene>
    <name evidence="7" type="ORF">EDC29_10929</name>
</gene>
<comment type="cofactor">
    <cofactor evidence="1">
        <name>Mg(2+)</name>
        <dbReference type="ChEBI" id="CHEBI:18420"/>
    </cofactor>
</comment>
<comment type="catalytic activity">
    <reaction evidence="3">
        <text>2 GTP = 3',3'-c-di-GMP + 2 diphosphate</text>
        <dbReference type="Rhea" id="RHEA:24898"/>
        <dbReference type="ChEBI" id="CHEBI:33019"/>
        <dbReference type="ChEBI" id="CHEBI:37565"/>
        <dbReference type="ChEBI" id="CHEBI:58805"/>
        <dbReference type="EC" id="2.7.7.65"/>
    </reaction>
</comment>
<dbReference type="FunFam" id="3.30.70.270:FF:000001">
    <property type="entry name" value="Diguanylate cyclase domain protein"/>
    <property type="match status" value="1"/>
</dbReference>
<dbReference type="GO" id="GO:0052621">
    <property type="term" value="F:diguanylate cyclase activity"/>
    <property type="evidence" value="ECO:0007669"/>
    <property type="project" value="UniProtKB-EC"/>
</dbReference>
<dbReference type="SMART" id="SM00267">
    <property type="entry name" value="GGDEF"/>
    <property type="match status" value="1"/>
</dbReference>
<feature type="transmembrane region" description="Helical" evidence="5">
    <location>
        <begin position="32"/>
        <end position="55"/>
    </location>
</feature>
<dbReference type="RefSeq" id="WP_165913516.1">
    <property type="nucleotide sequence ID" value="NZ_NRRH01000022.1"/>
</dbReference>
<keyword evidence="5" id="KW-1133">Transmembrane helix</keyword>
<keyword evidence="5" id="KW-0472">Membrane</keyword>
<dbReference type="PANTHER" id="PTHR45138:SF9">
    <property type="entry name" value="DIGUANYLATE CYCLASE DGCM-RELATED"/>
    <property type="match status" value="1"/>
</dbReference>
<dbReference type="InterPro" id="IPR029151">
    <property type="entry name" value="Sensor-like_sf"/>
</dbReference>
<dbReference type="SUPFAM" id="SSF103190">
    <property type="entry name" value="Sensory domain-like"/>
    <property type="match status" value="2"/>
</dbReference>
<feature type="domain" description="GGDEF" evidence="6">
    <location>
        <begin position="419"/>
        <end position="551"/>
    </location>
</feature>
<keyword evidence="5" id="KW-0812">Transmembrane</keyword>
<feature type="region of interest" description="Disordered" evidence="4">
    <location>
        <begin position="1"/>
        <end position="23"/>
    </location>
</feature>
<dbReference type="PANTHER" id="PTHR45138">
    <property type="entry name" value="REGULATORY COMPONENTS OF SENSORY TRANSDUCTION SYSTEM"/>
    <property type="match status" value="1"/>
</dbReference>
<accession>A0A4R4A845</accession>
<dbReference type="Pfam" id="PF00990">
    <property type="entry name" value="GGDEF"/>
    <property type="match status" value="1"/>
</dbReference>
<proteinExistence type="predicted"/>
<evidence type="ECO:0000256" key="4">
    <source>
        <dbReference type="SAM" id="MobiDB-lite"/>
    </source>
</evidence>
<dbReference type="NCBIfam" id="TIGR00254">
    <property type="entry name" value="GGDEF"/>
    <property type="match status" value="1"/>
</dbReference>
<evidence type="ECO:0000313" key="7">
    <source>
        <dbReference type="EMBL" id="TCW34669.1"/>
    </source>
</evidence>
<dbReference type="Gene3D" id="3.30.70.270">
    <property type="match status" value="1"/>
</dbReference>